<sequence>MAEVLLTSAAAKGILDGLLSLAKNQIEDPIVDQVKLAWGFKKDLEKFCNRLEFIQGFLADAENRKITSAAMMVWLKRLKAATSDAENVLDELAYEALRRKIEVLIVVLPYKQYLINLNNY</sequence>
<accession>A0ACB7XVF4</accession>
<name>A0ACB7XVF4_9ERIC</name>
<evidence type="ECO:0000313" key="2">
    <source>
        <dbReference type="Proteomes" id="UP000828048"/>
    </source>
</evidence>
<comment type="caution">
    <text evidence="1">The sequence shown here is derived from an EMBL/GenBank/DDBJ whole genome shotgun (WGS) entry which is preliminary data.</text>
</comment>
<protein>
    <submittedName>
        <fullName evidence="1">Uncharacterized protein</fullName>
    </submittedName>
</protein>
<reference evidence="1 2" key="1">
    <citation type="journal article" date="2021" name="Hortic Res">
        <title>High-quality reference genome and annotation aids understanding of berry development for evergreen blueberry (Vaccinium darrowii).</title>
        <authorList>
            <person name="Yu J."/>
            <person name="Hulse-Kemp A.M."/>
            <person name="Babiker E."/>
            <person name="Staton M."/>
        </authorList>
    </citation>
    <scope>NUCLEOTIDE SEQUENCE [LARGE SCALE GENOMIC DNA]</scope>
    <source>
        <strain evidence="2">cv. NJ 8807/NJ 8810</strain>
        <tissue evidence="1">Young leaf</tissue>
    </source>
</reference>
<proteinExistence type="predicted"/>
<dbReference type="Proteomes" id="UP000828048">
    <property type="component" value="Chromosome 1"/>
</dbReference>
<evidence type="ECO:0000313" key="1">
    <source>
        <dbReference type="EMBL" id="KAH7845038.1"/>
    </source>
</evidence>
<gene>
    <name evidence="1" type="ORF">Vadar_034515</name>
</gene>
<organism evidence="1 2">
    <name type="scientific">Vaccinium darrowii</name>
    <dbReference type="NCBI Taxonomy" id="229202"/>
    <lineage>
        <taxon>Eukaryota</taxon>
        <taxon>Viridiplantae</taxon>
        <taxon>Streptophyta</taxon>
        <taxon>Embryophyta</taxon>
        <taxon>Tracheophyta</taxon>
        <taxon>Spermatophyta</taxon>
        <taxon>Magnoliopsida</taxon>
        <taxon>eudicotyledons</taxon>
        <taxon>Gunneridae</taxon>
        <taxon>Pentapetalae</taxon>
        <taxon>asterids</taxon>
        <taxon>Ericales</taxon>
        <taxon>Ericaceae</taxon>
        <taxon>Vaccinioideae</taxon>
        <taxon>Vaccinieae</taxon>
        <taxon>Vaccinium</taxon>
    </lineage>
</organism>
<keyword evidence="2" id="KW-1185">Reference proteome</keyword>
<dbReference type="EMBL" id="CM037151">
    <property type="protein sequence ID" value="KAH7845038.1"/>
    <property type="molecule type" value="Genomic_DNA"/>
</dbReference>